<dbReference type="PANTHER" id="PTHR21015:SF22">
    <property type="entry name" value="GLYCOSYLTRANSFERASE"/>
    <property type="match status" value="1"/>
</dbReference>
<dbReference type="Proteomes" id="UP000254260">
    <property type="component" value="Unassembled WGS sequence"/>
</dbReference>
<organism evidence="4 5">
    <name type="scientific">Ectopseudomonas mendocina</name>
    <name type="common">Pseudomonas mendocina</name>
    <dbReference type="NCBI Taxonomy" id="300"/>
    <lineage>
        <taxon>Bacteria</taxon>
        <taxon>Pseudomonadati</taxon>
        <taxon>Pseudomonadota</taxon>
        <taxon>Gammaproteobacteria</taxon>
        <taxon>Pseudomonadales</taxon>
        <taxon>Pseudomonadaceae</taxon>
        <taxon>Ectopseudomonas</taxon>
    </lineage>
</organism>
<name>A0A379IWF7_ECTME</name>
<dbReference type="OrthoDB" id="9788924at2"/>
<evidence type="ECO:0000259" key="3">
    <source>
        <dbReference type="Pfam" id="PF04101"/>
    </source>
</evidence>
<dbReference type="GO" id="GO:0016758">
    <property type="term" value="F:hexosyltransferase activity"/>
    <property type="evidence" value="ECO:0007669"/>
    <property type="project" value="InterPro"/>
</dbReference>
<dbReference type="EMBL" id="UGUU01000001">
    <property type="protein sequence ID" value="SUD40580.1"/>
    <property type="molecule type" value="Genomic_DNA"/>
</dbReference>
<dbReference type="AlphaFoldDB" id="A0A379IWF7"/>
<dbReference type="InterPro" id="IPR020023">
    <property type="entry name" value="PseG"/>
</dbReference>
<dbReference type="Gene3D" id="3.40.50.2000">
    <property type="entry name" value="Glycogen Phosphorylase B"/>
    <property type="match status" value="1"/>
</dbReference>
<proteinExistence type="predicted"/>
<evidence type="ECO:0000313" key="4">
    <source>
        <dbReference type="EMBL" id="SUD40580.1"/>
    </source>
</evidence>
<evidence type="ECO:0000313" key="5">
    <source>
        <dbReference type="Proteomes" id="UP000254260"/>
    </source>
</evidence>
<accession>A0A379IWF7</accession>
<dbReference type="Gene3D" id="3.40.50.11190">
    <property type="match status" value="1"/>
</dbReference>
<sequence length="373" mass="40632">MAALTVVFRADASLQIGTGHIMRCLSLADALKARGARCHFMTREHPGNLIEHLRLRGYDTHVLPCPPTDNGELSPSAPGSGSEAPVHIRWLGTTQQRDAQQCEEVLRRLQPDWVIVDHYALDSCWEQLLRPFYQQLMVIDDLADRPHCCDLLLDQTFGRERDDYTPLLPEHCITLCGAQFALLRPEFAALRAYSLARRQSAPIENLLVTMGGVDNENATGMVLQALSGLSLPQGCRVTVVMGAKAPWLQSVRQQAEQSSLEVDVRVGVTDMAALMANADLAIGAAGSTSWERCCLGVPTVMIVLADNQREVAKGLERVGAAKVIHEPKYIASLLPDMLGTLLSSSEERSAMSHAAASVADGSGLSKVIEFLEQ</sequence>
<dbReference type="SUPFAM" id="SSF53756">
    <property type="entry name" value="UDP-Glycosyltransferase/glycogen phosphorylase"/>
    <property type="match status" value="1"/>
</dbReference>
<feature type="binding site" evidence="2">
    <location>
        <position position="184"/>
    </location>
    <ligand>
        <name>substrate</name>
    </ligand>
</feature>
<evidence type="ECO:0000256" key="1">
    <source>
        <dbReference type="PIRSR" id="PIRSR620023-1"/>
    </source>
</evidence>
<keyword evidence="4" id="KW-0808">Transferase</keyword>
<dbReference type="Pfam" id="PF04101">
    <property type="entry name" value="Glyco_tran_28_C"/>
    <property type="match status" value="1"/>
</dbReference>
<reference evidence="4 5" key="1">
    <citation type="submission" date="2018-06" db="EMBL/GenBank/DDBJ databases">
        <authorList>
            <consortium name="Pathogen Informatics"/>
            <person name="Doyle S."/>
        </authorList>
    </citation>
    <scope>NUCLEOTIDE SEQUENCE [LARGE SCALE GENOMIC DNA]</scope>
    <source>
        <strain evidence="4 5">NCTC10899</strain>
    </source>
</reference>
<dbReference type="PANTHER" id="PTHR21015">
    <property type="entry name" value="UDP-N-ACETYLGLUCOSAMINE--N-ACETYLMURAMYL-(PENTAPEPTIDE) PYROPHOSPHORYL-UNDECAPRENOL N-ACETYLGLUCOSAMINE TRANSFERASE 1"/>
    <property type="match status" value="1"/>
</dbReference>
<evidence type="ECO:0000256" key="2">
    <source>
        <dbReference type="PIRSR" id="PIRSR620023-2"/>
    </source>
</evidence>
<feature type="active site" description="Proton acceptor" evidence="1">
    <location>
        <position position="20"/>
    </location>
</feature>
<protein>
    <submittedName>
        <fullName evidence="4">Spore coat polysaccharide biosynthesis protein, glycosyltransferase</fullName>
    </submittedName>
</protein>
<dbReference type="RefSeq" id="WP_115291800.1">
    <property type="nucleotide sequence ID" value="NZ_UGUU01000001.1"/>
</dbReference>
<gene>
    <name evidence="4" type="ORF">NCTC10899_03429</name>
</gene>
<dbReference type="InterPro" id="IPR007235">
    <property type="entry name" value="Glyco_trans_28_C"/>
</dbReference>
<dbReference type="NCBIfam" id="TIGR03590">
    <property type="entry name" value="PseG"/>
    <property type="match status" value="1"/>
</dbReference>
<feature type="binding site" evidence="2">
    <location>
        <position position="291"/>
    </location>
    <ligand>
        <name>substrate</name>
    </ligand>
</feature>
<feature type="domain" description="Glycosyl transferase family 28 C-terminal" evidence="3">
    <location>
        <begin position="221"/>
        <end position="358"/>
    </location>
</feature>